<gene>
    <name evidence="1" type="ORF">A6A20_02475</name>
</gene>
<sequence>MTLEILAYCPKPGYSIASEPRRKVNQFGDGYQQRQVDGLNPLLREYQLTFNLNHRQAKQFEQFLIKKGGVTAFLFREKPKENLIKVVCPKWGQIVGKTHIEFNCTFEEVV</sequence>
<evidence type="ECO:0000313" key="1">
    <source>
        <dbReference type="EMBL" id="MDG6894514.1"/>
    </source>
</evidence>
<dbReference type="Pfam" id="PF05939">
    <property type="entry name" value="Phage_min_tail"/>
    <property type="match status" value="1"/>
</dbReference>
<comment type="caution">
    <text evidence="1">The sequence shown here is derived from an EMBL/GenBank/DDBJ whole genome shotgun (WGS) entry which is preliminary data.</text>
</comment>
<accession>A0A9X4PC32</accession>
<dbReference type="RefSeq" id="WP_279571986.1">
    <property type="nucleotide sequence ID" value="NZ_LWID01000001.1"/>
</dbReference>
<keyword evidence="2" id="KW-1185">Reference proteome</keyword>
<dbReference type="EMBL" id="LWID01000001">
    <property type="protein sequence ID" value="MDG6894514.1"/>
    <property type="molecule type" value="Genomic_DNA"/>
</dbReference>
<dbReference type="AlphaFoldDB" id="A0A9X4PC32"/>
<organism evidence="1 2">
    <name type="scientific">Volucribacter amazonae</name>
    <dbReference type="NCBI Taxonomy" id="256731"/>
    <lineage>
        <taxon>Bacteria</taxon>
        <taxon>Pseudomonadati</taxon>
        <taxon>Pseudomonadota</taxon>
        <taxon>Gammaproteobacteria</taxon>
        <taxon>Pasteurellales</taxon>
        <taxon>Pasteurellaceae</taxon>
        <taxon>Volucribacter</taxon>
    </lineage>
</organism>
<reference evidence="1" key="1">
    <citation type="submission" date="2016-03" db="EMBL/GenBank/DDBJ databases">
        <title>Co-evolution between Pasteurellaceae and their hosts.</title>
        <authorList>
            <person name="Hansen M.J."/>
            <person name="Bojesen A.M."/>
            <person name="Planet P."/>
        </authorList>
    </citation>
    <scope>NUCLEOTIDE SEQUENCE</scope>
    <source>
        <strain evidence="1">146/S8/89</strain>
    </source>
</reference>
<evidence type="ECO:0000313" key="2">
    <source>
        <dbReference type="Proteomes" id="UP001155500"/>
    </source>
</evidence>
<dbReference type="Proteomes" id="UP001155500">
    <property type="component" value="Unassembled WGS sequence"/>
</dbReference>
<name>A0A9X4PC32_9PAST</name>
<proteinExistence type="predicted"/>
<dbReference type="InterPro" id="IPR010265">
    <property type="entry name" value="Phage_lambda_TipM"/>
</dbReference>
<protein>
    <submittedName>
        <fullName evidence="1">Phage tail protein</fullName>
    </submittedName>
</protein>